<organism evidence="2 3">
    <name type="scientific">Pseudomonas fluorescens</name>
    <dbReference type="NCBI Taxonomy" id="294"/>
    <lineage>
        <taxon>Bacteria</taxon>
        <taxon>Pseudomonadati</taxon>
        <taxon>Pseudomonadota</taxon>
        <taxon>Gammaproteobacteria</taxon>
        <taxon>Pseudomonadales</taxon>
        <taxon>Pseudomonadaceae</taxon>
        <taxon>Pseudomonas</taxon>
    </lineage>
</organism>
<comment type="caution">
    <text evidence="2">The sequence shown here is derived from an EMBL/GenBank/DDBJ whole genome shotgun (WGS) entry which is preliminary data.</text>
</comment>
<dbReference type="AlphaFoldDB" id="A0A0D0MYH8"/>
<feature type="domain" description="DUF1543" evidence="1">
    <location>
        <begin position="15"/>
        <end position="64"/>
    </location>
</feature>
<evidence type="ECO:0000313" key="3">
    <source>
        <dbReference type="Proteomes" id="UP000032101"/>
    </source>
</evidence>
<accession>A0A0D0MYH8</accession>
<dbReference type="PATRIC" id="fig|294.124.peg.750"/>
<dbReference type="InterPro" id="IPR011440">
    <property type="entry name" value="DUF1543"/>
</dbReference>
<evidence type="ECO:0000259" key="1">
    <source>
        <dbReference type="Pfam" id="PF07566"/>
    </source>
</evidence>
<protein>
    <recommendedName>
        <fullName evidence="1">DUF1543 domain-containing protein</fullName>
    </recommendedName>
</protein>
<evidence type="ECO:0000313" key="2">
    <source>
        <dbReference type="EMBL" id="KIQ60760.1"/>
    </source>
</evidence>
<dbReference type="Pfam" id="PF07566">
    <property type="entry name" value="DUF1543"/>
    <property type="match status" value="1"/>
</dbReference>
<reference evidence="2 3" key="1">
    <citation type="submission" date="2015-01" db="EMBL/GenBank/DDBJ databases">
        <title>Draft Genome Sequence of the Biocontrol and Plant Growth-Promoting Rhizobacteria (PGPR) Pseudomonas fluorescens UM270.</title>
        <authorList>
            <person name="Hernandez-Salmeron J.E."/>
            <person name="Santoyo G."/>
            <person name="Moreno-Hagelsieb G."/>
            <person name="Hernandez-Leon R."/>
        </authorList>
    </citation>
    <scope>NUCLEOTIDE SEQUENCE [LARGE SCALE GENOMIC DNA]</scope>
    <source>
        <strain evidence="2 3">UM270</strain>
    </source>
</reference>
<dbReference type="OrthoDB" id="850243at2"/>
<name>A0A0D0MYH8_PSEFL</name>
<gene>
    <name evidence="2" type="ORF">RL74_03665</name>
</gene>
<dbReference type="RefSeq" id="WP_042728468.1">
    <property type="nucleotide sequence ID" value="NZ_JXNZ01000020.1"/>
</dbReference>
<dbReference type="EMBL" id="JXNZ01000020">
    <property type="protein sequence ID" value="KIQ60760.1"/>
    <property type="molecule type" value="Genomic_DNA"/>
</dbReference>
<dbReference type="Proteomes" id="UP000032101">
    <property type="component" value="Unassembled WGS sequence"/>
</dbReference>
<dbReference type="Gene3D" id="3.10.20.10">
    <property type="match status" value="2"/>
</dbReference>
<proteinExistence type="predicted"/>
<sequence>MLYVVMLGGRHPRASIEVHDVVFAQADSLEQAYPQLRQAWFGSRQGLHIDSWLEIDGIDTYRVEFSSMAPGPDEPKLFFINLGGYEREVFGEAHRYLLVVARDKTQAKQLGKRRMPADWLKAHTDAVLQVDDCLPVDWVNGHYVHLVTGAHKGMGQYSDYCLI</sequence>